<dbReference type="EMBL" id="CP104064">
    <property type="protein sequence ID" value="WAH38521.1"/>
    <property type="molecule type" value="Genomic_DNA"/>
</dbReference>
<dbReference type="PANTHER" id="PTHR43861">
    <property type="entry name" value="TRANS-ACONITATE 2-METHYLTRANSFERASE-RELATED"/>
    <property type="match status" value="1"/>
</dbReference>
<gene>
    <name evidence="3" type="ORF">NZD86_08580</name>
</gene>
<feature type="domain" description="Methyltransferase" evidence="2">
    <location>
        <begin position="38"/>
        <end position="133"/>
    </location>
</feature>
<evidence type="ECO:0000313" key="4">
    <source>
        <dbReference type="Proteomes" id="UP001164803"/>
    </source>
</evidence>
<dbReference type="GO" id="GO:0008168">
    <property type="term" value="F:methyltransferase activity"/>
    <property type="evidence" value="ECO:0007669"/>
    <property type="project" value="UniProtKB-KW"/>
</dbReference>
<reference evidence="3" key="1">
    <citation type="submission" date="2022-08" db="EMBL/GenBank/DDBJ databases">
        <title>Alicyclobacillus dauci DSM2870, complete genome.</title>
        <authorList>
            <person name="Wang Q."/>
            <person name="Cai R."/>
            <person name="Wang Z."/>
        </authorList>
    </citation>
    <scope>NUCLEOTIDE SEQUENCE</scope>
    <source>
        <strain evidence="3">DSM 28700</strain>
    </source>
</reference>
<dbReference type="Proteomes" id="UP001164803">
    <property type="component" value="Chromosome"/>
</dbReference>
<dbReference type="CDD" id="cd02440">
    <property type="entry name" value="AdoMet_MTases"/>
    <property type="match status" value="1"/>
</dbReference>
<dbReference type="InterPro" id="IPR029063">
    <property type="entry name" value="SAM-dependent_MTases_sf"/>
</dbReference>
<accession>A0ABY6Z6L3</accession>
<evidence type="ECO:0000256" key="1">
    <source>
        <dbReference type="ARBA" id="ARBA00022679"/>
    </source>
</evidence>
<keyword evidence="1" id="KW-0808">Transferase</keyword>
<sequence>MSTYESFASIYDIFMQDAPYDQWLQLLRSKFTLATMDVADIGCGTGMLTVPLSFDVSTCVGVDASEAMLAQAQDRAMEKRSRAQWVCEDMRSLLLPRKMDLIVSTCDVINYLQTETELRQTFASVYTALKPNGYFLFDTIGPKRIEALREGYWHQIEDDAVLLHETRVTDRQIVHEVHAFVLAGHGDLYERIEERHVQQYFHSEEVTKLLEETGFTLLDVLSDFKPGAIDRADRVIYLAKR</sequence>
<dbReference type="Gene3D" id="2.20.25.110">
    <property type="entry name" value="S-adenosyl-L-methionine-dependent methyltransferases"/>
    <property type="match status" value="1"/>
</dbReference>
<proteinExistence type="predicted"/>
<keyword evidence="3" id="KW-0489">Methyltransferase</keyword>
<dbReference type="GO" id="GO:0032259">
    <property type="term" value="P:methylation"/>
    <property type="evidence" value="ECO:0007669"/>
    <property type="project" value="UniProtKB-KW"/>
</dbReference>
<dbReference type="Pfam" id="PF13649">
    <property type="entry name" value="Methyltransf_25"/>
    <property type="match status" value="1"/>
</dbReference>
<dbReference type="RefSeq" id="WP_268046097.1">
    <property type="nucleotide sequence ID" value="NZ_CP104064.1"/>
</dbReference>
<dbReference type="Gene3D" id="3.40.50.150">
    <property type="entry name" value="Vaccinia Virus protein VP39"/>
    <property type="match status" value="1"/>
</dbReference>
<keyword evidence="4" id="KW-1185">Reference proteome</keyword>
<dbReference type="InterPro" id="IPR041698">
    <property type="entry name" value="Methyltransf_25"/>
</dbReference>
<protein>
    <submittedName>
        <fullName evidence="3">Methyltransferase domain-containing protein</fullName>
    </submittedName>
</protein>
<evidence type="ECO:0000313" key="3">
    <source>
        <dbReference type="EMBL" id="WAH38521.1"/>
    </source>
</evidence>
<organism evidence="3 4">
    <name type="scientific">Alicyclobacillus dauci</name>
    <dbReference type="NCBI Taxonomy" id="1475485"/>
    <lineage>
        <taxon>Bacteria</taxon>
        <taxon>Bacillati</taxon>
        <taxon>Bacillota</taxon>
        <taxon>Bacilli</taxon>
        <taxon>Bacillales</taxon>
        <taxon>Alicyclobacillaceae</taxon>
        <taxon>Alicyclobacillus</taxon>
    </lineage>
</organism>
<dbReference type="SUPFAM" id="SSF53335">
    <property type="entry name" value="S-adenosyl-L-methionine-dependent methyltransferases"/>
    <property type="match status" value="1"/>
</dbReference>
<evidence type="ECO:0000259" key="2">
    <source>
        <dbReference type="Pfam" id="PF13649"/>
    </source>
</evidence>
<name>A0ABY6Z6L3_9BACL</name>